<protein>
    <submittedName>
        <fullName evidence="1">Uncharacterized protein</fullName>
    </submittedName>
</protein>
<dbReference type="OrthoDB" id="9785637at2"/>
<dbReference type="STRING" id="1715989.NITINOP_0762"/>
<dbReference type="Proteomes" id="UP000066284">
    <property type="component" value="Chromosome 1"/>
</dbReference>
<name>A0A0S4KQW2_9BACT</name>
<dbReference type="KEGG" id="nio:NITINOP_0762"/>
<organism evidence="1 2">
    <name type="scientific">Candidatus Nitrospira inopinata</name>
    <dbReference type="NCBI Taxonomy" id="1715989"/>
    <lineage>
        <taxon>Bacteria</taxon>
        <taxon>Pseudomonadati</taxon>
        <taxon>Nitrospirota</taxon>
        <taxon>Nitrospiria</taxon>
        <taxon>Nitrospirales</taxon>
        <taxon>Nitrospiraceae</taxon>
        <taxon>Nitrospira</taxon>
    </lineage>
</organism>
<dbReference type="AlphaFoldDB" id="A0A0S4KQW2"/>
<reference evidence="2" key="1">
    <citation type="submission" date="2015-09" db="EMBL/GenBank/DDBJ databases">
        <authorList>
            <person name="Daims H."/>
        </authorList>
    </citation>
    <scope>NUCLEOTIDE SEQUENCE [LARGE SCALE GENOMIC DNA]</scope>
</reference>
<dbReference type="EMBL" id="LN885086">
    <property type="protein sequence ID" value="CUQ65737.1"/>
    <property type="molecule type" value="Genomic_DNA"/>
</dbReference>
<evidence type="ECO:0000313" key="1">
    <source>
        <dbReference type="EMBL" id="CUQ65737.1"/>
    </source>
</evidence>
<proteinExistence type="predicted"/>
<gene>
    <name evidence="1" type="ORF">NITINOP_0762</name>
</gene>
<dbReference type="RefSeq" id="WP_062483307.1">
    <property type="nucleotide sequence ID" value="NZ_LN885086.1"/>
</dbReference>
<evidence type="ECO:0000313" key="2">
    <source>
        <dbReference type="Proteomes" id="UP000066284"/>
    </source>
</evidence>
<sequence>MGKELPLFSAGAQEKQSERPEKIIYSRVFCQRENSPPLRLLYDFLNTRGQSPIIPAGIDQTALEEWAWVQMSLGYHRDRKPIQLFCLRDRGSYTDLYEQEKAQFLKLLSVYDDVESQLIRSCLANCRFILTTRMDEMDVTDEGYDFNGWILQFYQEQCNGIVQIDNLGFYSPKGELVVDLSDGAEDDGRS</sequence>
<accession>A0A0S4KQW2</accession>
<keyword evidence="2" id="KW-1185">Reference proteome</keyword>